<feature type="compositionally biased region" description="Low complexity" evidence="1">
    <location>
        <begin position="48"/>
        <end position="64"/>
    </location>
</feature>
<dbReference type="RefSeq" id="WP_311693127.1">
    <property type="nucleotide sequence ID" value="NZ_JAVRHL010000003.1"/>
</dbReference>
<evidence type="ECO:0000256" key="1">
    <source>
        <dbReference type="SAM" id="MobiDB-lite"/>
    </source>
</evidence>
<sequence length="577" mass="62636">MAHEDEFSIRPGRIRQGRSTRTKPFVAQALKAANRAGGVKRGERARSGSKSSFGRGSSASLRAGIGLGPHARRVAVKARVVRHNRRSAPLSTHLAYLRRDGVTRDGEPGRMFDAYEVDVDAGAFAGRCEDDRHHFRFIVSPEDAAELSDLQSFTRDLMATAEKDLGTELDWIAVDHWNTTHPHIHVLVRGRTDTGEDLVIARDYIGSGLRGRASERATLELGPRSDLEIRSGLEREVQADRWTGLDRTLQRDAVDGVVDLRPRFGERQDETAPLRIGRVRHLERLGLADPIESGRWRLADDAEQGLRQMQRRGDIIARLHDALGAEAATRGTAGLVPDGPPESGSILGRMAARGLDDELTGSAFVVIDGVDGRTHHVALADLDAASDAPIGGIVEARWTQPARGTSRLVVSVRSDFDLQRQTIANGATWLDRQLAGTAPAALSGTGFGREVRDALSARADHLVGEGLAMRSGDRLRLSRDLIATLRQRDLAAAWERIGRETGLPPLAAEEGAHVSGLLTRRVTLASGRFAMIDNGLGFQLVPWAQPLERRIGQQVSGTVTAAGGIDWTPGRQRGPSV</sequence>
<comment type="caution">
    <text evidence="2">The sequence shown here is derived from an EMBL/GenBank/DDBJ whole genome shotgun (WGS) entry which is preliminary data.</text>
</comment>
<evidence type="ECO:0000313" key="3">
    <source>
        <dbReference type="Proteomes" id="UP001265259"/>
    </source>
</evidence>
<dbReference type="Pfam" id="PF11843">
    <property type="entry name" value="DUF3363"/>
    <property type="match status" value="2"/>
</dbReference>
<evidence type="ECO:0000313" key="2">
    <source>
        <dbReference type="EMBL" id="MDT0684044.1"/>
    </source>
</evidence>
<proteinExistence type="predicted"/>
<dbReference type="Proteomes" id="UP001265259">
    <property type="component" value="Unassembled WGS sequence"/>
</dbReference>
<feature type="region of interest" description="Disordered" evidence="1">
    <location>
        <begin position="1"/>
        <end position="64"/>
    </location>
</feature>
<reference evidence="2 3" key="1">
    <citation type="submission" date="2023-09" db="EMBL/GenBank/DDBJ databases">
        <authorList>
            <person name="Rey-Velasco X."/>
        </authorList>
    </citation>
    <scope>NUCLEOTIDE SEQUENCE [LARGE SCALE GENOMIC DNA]</scope>
    <source>
        <strain evidence="2 3">F158</strain>
    </source>
</reference>
<organism evidence="2 3">
    <name type="scientific">Tropicimonas omnivorans</name>
    <dbReference type="NCBI Taxonomy" id="3075590"/>
    <lineage>
        <taxon>Bacteria</taxon>
        <taxon>Pseudomonadati</taxon>
        <taxon>Pseudomonadota</taxon>
        <taxon>Alphaproteobacteria</taxon>
        <taxon>Rhodobacterales</taxon>
        <taxon>Roseobacteraceae</taxon>
        <taxon>Tropicimonas</taxon>
    </lineage>
</organism>
<name>A0ABU3DKI2_9RHOB</name>
<keyword evidence="3" id="KW-1185">Reference proteome</keyword>
<protein>
    <submittedName>
        <fullName evidence="2">DUF3363 domain-containing protein</fullName>
    </submittedName>
</protein>
<dbReference type="EMBL" id="JAVRHL010000003">
    <property type="protein sequence ID" value="MDT0684044.1"/>
    <property type="molecule type" value="Genomic_DNA"/>
</dbReference>
<gene>
    <name evidence="2" type="ORF">RM543_15250</name>
</gene>
<accession>A0ABU3DKI2</accession>
<feature type="compositionally biased region" description="Basic residues" evidence="1">
    <location>
        <begin position="12"/>
        <end position="21"/>
    </location>
</feature>
<dbReference type="InterPro" id="IPR021795">
    <property type="entry name" value="DUF3363"/>
</dbReference>